<comment type="catalytic activity">
    <reaction evidence="11">
        <text>fluoride(in) = fluoride(out)</text>
        <dbReference type="Rhea" id="RHEA:76159"/>
        <dbReference type="ChEBI" id="CHEBI:17051"/>
    </reaction>
    <physiologicalReaction direction="left-to-right" evidence="11">
        <dbReference type="Rhea" id="RHEA:76160"/>
    </physiologicalReaction>
</comment>
<keyword evidence="8 12" id="KW-0472">Membrane</keyword>
<dbReference type="EMBL" id="JBHSSW010000066">
    <property type="protein sequence ID" value="MFC6200237.1"/>
    <property type="molecule type" value="Genomic_DNA"/>
</dbReference>
<evidence type="ECO:0000256" key="8">
    <source>
        <dbReference type="ARBA" id="ARBA00023136"/>
    </source>
</evidence>
<keyword evidence="6 12" id="KW-0915">Sodium</keyword>
<sequence>MFFKHLILAACGGAIGSALRFSVGAVMLRIMGPGWPWGTYTVNLAGSLIMGLVMGWFAFKGSGSSSAQIFLATGILGGFTTFSAFSLETARMVETKAYGQAAIYAGSSVILGLLMVFAGLFFMRKVLM</sequence>
<feature type="binding site" evidence="12">
    <location>
        <position position="80"/>
    </location>
    <ligand>
        <name>Na(+)</name>
        <dbReference type="ChEBI" id="CHEBI:29101"/>
        <note>structural</note>
    </ligand>
</feature>
<comment type="activity regulation">
    <text evidence="12">Na(+) is not transported, but it plays an essential structural role and its presence is essential for fluoride channel function.</text>
</comment>
<feature type="transmembrane region" description="Helical" evidence="12">
    <location>
        <begin position="66"/>
        <end position="85"/>
    </location>
</feature>
<dbReference type="Pfam" id="PF02537">
    <property type="entry name" value="CRCB"/>
    <property type="match status" value="1"/>
</dbReference>
<dbReference type="Proteomes" id="UP001596303">
    <property type="component" value="Unassembled WGS sequence"/>
</dbReference>
<evidence type="ECO:0000256" key="2">
    <source>
        <dbReference type="ARBA" id="ARBA00022475"/>
    </source>
</evidence>
<dbReference type="HAMAP" id="MF_00454">
    <property type="entry name" value="FluC"/>
    <property type="match status" value="1"/>
</dbReference>
<gene>
    <name evidence="12 13" type="primary">crcB</name>
    <name evidence="12" type="synonym">fluC</name>
    <name evidence="13" type="ORF">ACFQDM_19360</name>
</gene>
<keyword evidence="3" id="KW-0997">Cell inner membrane</keyword>
<evidence type="ECO:0000313" key="13">
    <source>
        <dbReference type="EMBL" id="MFC6200237.1"/>
    </source>
</evidence>
<dbReference type="InterPro" id="IPR003691">
    <property type="entry name" value="FluC"/>
</dbReference>
<feature type="transmembrane region" description="Helical" evidence="12">
    <location>
        <begin position="40"/>
        <end position="59"/>
    </location>
</feature>
<evidence type="ECO:0000256" key="5">
    <source>
        <dbReference type="ARBA" id="ARBA00022989"/>
    </source>
</evidence>
<evidence type="ECO:0000256" key="1">
    <source>
        <dbReference type="ARBA" id="ARBA00004651"/>
    </source>
</evidence>
<keyword evidence="5 12" id="KW-1133">Transmembrane helix</keyword>
<dbReference type="PANTHER" id="PTHR28259">
    <property type="entry name" value="FLUORIDE EXPORT PROTEIN 1-RELATED"/>
    <property type="match status" value="1"/>
</dbReference>
<keyword evidence="14" id="KW-1185">Reference proteome</keyword>
<evidence type="ECO:0000256" key="7">
    <source>
        <dbReference type="ARBA" id="ARBA00023065"/>
    </source>
</evidence>
<keyword evidence="7 12" id="KW-0406">Ion transport</keyword>
<evidence type="ECO:0000313" key="14">
    <source>
        <dbReference type="Proteomes" id="UP001596303"/>
    </source>
</evidence>
<name>A0ABW1SFA3_9PROT</name>
<dbReference type="RefSeq" id="WP_377382385.1">
    <property type="nucleotide sequence ID" value="NZ_JBHSSW010000066.1"/>
</dbReference>
<comment type="function">
    <text evidence="12">Fluoride-specific ion channel. Important for reducing fluoride concentration in the cell, thus reducing its toxicity.</text>
</comment>
<comment type="caution">
    <text evidence="13">The sequence shown here is derived from an EMBL/GenBank/DDBJ whole genome shotgun (WGS) entry which is preliminary data.</text>
</comment>
<evidence type="ECO:0000256" key="3">
    <source>
        <dbReference type="ARBA" id="ARBA00022519"/>
    </source>
</evidence>
<evidence type="ECO:0000256" key="11">
    <source>
        <dbReference type="ARBA" id="ARBA00035585"/>
    </source>
</evidence>
<keyword evidence="2 12" id="KW-1003">Cell membrane</keyword>
<dbReference type="NCBIfam" id="TIGR00494">
    <property type="entry name" value="crcB"/>
    <property type="match status" value="1"/>
</dbReference>
<comment type="subcellular location">
    <subcellularLocation>
        <location evidence="1 12">Cell membrane</location>
        <topology evidence="1 12">Multi-pass membrane protein</topology>
    </subcellularLocation>
</comment>
<dbReference type="NCBIfam" id="NF010791">
    <property type="entry name" value="PRK14195.1"/>
    <property type="match status" value="1"/>
</dbReference>
<organism evidence="13 14">
    <name type="scientific">Ponticaulis profundi</name>
    <dbReference type="NCBI Taxonomy" id="2665222"/>
    <lineage>
        <taxon>Bacteria</taxon>
        <taxon>Pseudomonadati</taxon>
        <taxon>Pseudomonadota</taxon>
        <taxon>Alphaproteobacteria</taxon>
        <taxon>Hyphomonadales</taxon>
        <taxon>Hyphomonadaceae</taxon>
        <taxon>Ponticaulis</taxon>
    </lineage>
</organism>
<keyword evidence="9 12" id="KW-0407">Ion channel</keyword>
<evidence type="ECO:0000256" key="9">
    <source>
        <dbReference type="ARBA" id="ARBA00023303"/>
    </source>
</evidence>
<keyword evidence="12" id="KW-0813">Transport</keyword>
<evidence type="ECO:0000256" key="12">
    <source>
        <dbReference type="HAMAP-Rule" id="MF_00454"/>
    </source>
</evidence>
<protein>
    <recommendedName>
        <fullName evidence="12">Fluoride-specific ion channel FluC</fullName>
    </recommendedName>
</protein>
<evidence type="ECO:0000256" key="4">
    <source>
        <dbReference type="ARBA" id="ARBA00022692"/>
    </source>
</evidence>
<comment type="similarity">
    <text evidence="10 12">Belongs to the fluoride channel Fluc/FEX (TC 1.A.43) family.</text>
</comment>
<keyword evidence="4 12" id="KW-0812">Transmembrane</keyword>
<reference evidence="14" key="1">
    <citation type="journal article" date="2019" name="Int. J. Syst. Evol. Microbiol.">
        <title>The Global Catalogue of Microorganisms (GCM) 10K type strain sequencing project: providing services to taxonomists for standard genome sequencing and annotation.</title>
        <authorList>
            <consortium name="The Broad Institute Genomics Platform"/>
            <consortium name="The Broad Institute Genome Sequencing Center for Infectious Disease"/>
            <person name="Wu L."/>
            <person name="Ma J."/>
        </authorList>
    </citation>
    <scope>NUCLEOTIDE SEQUENCE [LARGE SCALE GENOMIC DNA]</scope>
    <source>
        <strain evidence="14">CGMCC-1.15741</strain>
    </source>
</reference>
<dbReference type="PANTHER" id="PTHR28259:SF1">
    <property type="entry name" value="FLUORIDE EXPORT PROTEIN 1-RELATED"/>
    <property type="match status" value="1"/>
</dbReference>
<proteinExistence type="inferred from homology"/>
<feature type="binding site" evidence="12">
    <location>
        <position position="77"/>
    </location>
    <ligand>
        <name>Na(+)</name>
        <dbReference type="ChEBI" id="CHEBI:29101"/>
        <note>structural</note>
    </ligand>
</feature>
<evidence type="ECO:0000256" key="10">
    <source>
        <dbReference type="ARBA" id="ARBA00035120"/>
    </source>
</evidence>
<feature type="transmembrane region" description="Helical" evidence="12">
    <location>
        <begin position="97"/>
        <end position="122"/>
    </location>
</feature>
<keyword evidence="12" id="KW-0479">Metal-binding</keyword>
<evidence type="ECO:0000256" key="6">
    <source>
        <dbReference type="ARBA" id="ARBA00023053"/>
    </source>
</evidence>
<accession>A0ABW1SFA3</accession>